<accession>A0A0A2C7D7</accession>
<protein>
    <submittedName>
        <fullName evidence="1">Uncharacterized protein</fullName>
    </submittedName>
</protein>
<proteinExistence type="predicted"/>
<dbReference type="RefSeq" id="WP_036904302.1">
    <property type="nucleotide sequence ID" value="NZ_CP138967.1"/>
</dbReference>
<dbReference type="AlphaFoldDB" id="A0A0A2C7D7"/>
<evidence type="ECO:0000313" key="1">
    <source>
        <dbReference type="EMBL" id="KGG22281.1"/>
    </source>
</evidence>
<organism evidence="1 2">
    <name type="scientific">Prochlorococcus marinus str. PAC1</name>
    <dbReference type="NCBI Taxonomy" id="59924"/>
    <lineage>
        <taxon>Bacteria</taxon>
        <taxon>Bacillati</taxon>
        <taxon>Cyanobacteriota</taxon>
        <taxon>Cyanophyceae</taxon>
        <taxon>Synechococcales</taxon>
        <taxon>Prochlorococcaceae</taxon>
        <taxon>Prochlorococcus</taxon>
    </lineage>
</organism>
<comment type="caution">
    <text evidence="1">The sequence shown here is derived from an EMBL/GenBank/DDBJ whole genome shotgun (WGS) entry which is preliminary data.</text>
</comment>
<sequence>MSWLRDLSSEGQSLKRRQLGEDGFVEHSVSQKLATLPPSQRLIIVSNSLILSLAISIFSRTFDEVSYFMIFLATNTI</sequence>
<reference evidence="2" key="1">
    <citation type="journal article" date="2014" name="Sci. Data">
        <title>Genomes of diverse isolates of the marine cyanobacterium Prochlorococcus.</title>
        <authorList>
            <person name="Biller S."/>
            <person name="Berube P."/>
            <person name="Thompson J."/>
            <person name="Kelly L."/>
            <person name="Roggensack S."/>
            <person name="Awad L."/>
            <person name="Roache-Johnson K."/>
            <person name="Ding H."/>
            <person name="Giovannoni S.J."/>
            <person name="Moore L.R."/>
            <person name="Chisholm S.W."/>
        </authorList>
    </citation>
    <scope>NUCLEOTIDE SEQUENCE [LARGE SCALE GENOMIC DNA]</scope>
    <source>
        <strain evidence="2">PAC1</strain>
    </source>
</reference>
<evidence type="ECO:0000313" key="2">
    <source>
        <dbReference type="Proteomes" id="UP000030392"/>
    </source>
</evidence>
<gene>
    <name evidence="1" type="ORF">EV03_0175</name>
</gene>
<name>A0A0A2C7D7_PROMR</name>
<dbReference type="Proteomes" id="UP000030392">
    <property type="component" value="Unassembled WGS sequence"/>
</dbReference>
<dbReference type="EMBL" id="JNAX01000003">
    <property type="protein sequence ID" value="KGG22281.1"/>
    <property type="molecule type" value="Genomic_DNA"/>
</dbReference>